<sequence length="406" mass="47746">MCGYLSHPRTVQQYEPLIVMDCSRLAQTPDMCFEFLKYLQPRDLFSCMKSCRLFNELIHSLKLLQPFASGGLDICERNFEKYEYSCLSLLNNFHQSFSQDQLFKILQQALRHSRVDVMYTVFGFLDVTSFDICTFLTSREFHCSLHHETTLDTVPLFMQHPKVQDVLSEIVEYLVSEGKFTLLDTILPDLDLSQYFHDIVDASPTILADHPSLLFQFWKKRRERRVIVNNFASIFSYFQCSNYDVALDLLERMNKKERQAQRDWVSNQCNEFHLALFRRHNLFHEYGLDILNTHLECHHHNIVLKCLKANPEFISNEMDLQRFSLDLIEYGQYYLLADLIKVLKTKAITAIATSPRNYLRFLFKHCLPLGSKTNYLGRRDSKLHDRRCPKRTTVTCSNVITITALE</sequence>
<dbReference type="Pfam" id="PF00646">
    <property type="entry name" value="F-box"/>
    <property type="match status" value="1"/>
</dbReference>
<reference evidence="2 3" key="1">
    <citation type="journal article" date="2018" name="BMC Genomics">
        <title>The genome of Naegleria lovaniensis, the basis for a comparative approach to unravel pathogenicity factors of the human pathogenic amoeba N. fowleri.</title>
        <authorList>
            <person name="Liechti N."/>
            <person name="Schurch N."/>
            <person name="Bruggmann R."/>
            <person name="Wittwer M."/>
        </authorList>
    </citation>
    <scope>NUCLEOTIDE SEQUENCE [LARGE SCALE GENOMIC DNA]</scope>
    <source>
        <strain evidence="2 3">ATCC 30569</strain>
    </source>
</reference>
<comment type="caution">
    <text evidence="2">The sequence shown here is derived from an EMBL/GenBank/DDBJ whole genome shotgun (WGS) entry which is preliminary data.</text>
</comment>
<dbReference type="Proteomes" id="UP000816034">
    <property type="component" value="Unassembled WGS sequence"/>
</dbReference>
<evidence type="ECO:0000313" key="2">
    <source>
        <dbReference type="EMBL" id="KAG2382681.1"/>
    </source>
</evidence>
<dbReference type="EMBL" id="PYSW02000023">
    <property type="protein sequence ID" value="KAG2382681.1"/>
    <property type="molecule type" value="Genomic_DNA"/>
</dbReference>
<dbReference type="RefSeq" id="XP_044548360.1">
    <property type="nucleotide sequence ID" value="XM_044694992.1"/>
</dbReference>
<evidence type="ECO:0000313" key="3">
    <source>
        <dbReference type="Proteomes" id="UP000816034"/>
    </source>
</evidence>
<feature type="domain" description="F-box" evidence="1">
    <location>
        <begin position="34"/>
        <end position="64"/>
    </location>
</feature>
<proteinExistence type="predicted"/>
<gene>
    <name evidence="2" type="ORF">C9374_005261</name>
</gene>
<evidence type="ECO:0000259" key="1">
    <source>
        <dbReference type="Pfam" id="PF00646"/>
    </source>
</evidence>
<dbReference type="InterPro" id="IPR001810">
    <property type="entry name" value="F-box_dom"/>
</dbReference>
<dbReference type="GeneID" id="68097716"/>
<protein>
    <recommendedName>
        <fullName evidence="1">F-box domain-containing protein</fullName>
    </recommendedName>
</protein>
<accession>A0AA88GKK0</accession>
<name>A0AA88GKK0_NAELO</name>
<organism evidence="2 3">
    <name type="scientific">Naegleria lovaniensis</name>
    <name type="common">Amoeba</name>
    <dbReference type="NCBI Taxonomy" id="51637"/>
    <lineage>
        <taxon>Eukaryota</taxon>
        <taxon>Discoba</taxon>
        <taxon>Heterolobosea</taxon>
        <taxon>Tetramitia</taxon>
        <taxon>Eutetramitia</taxon>
        <taxon>Vahlkampfiidae</taxon>
        <taxon>Naegleria</taxon>
    </lineage>
</organism>
<keyword evidence="3" id="KW-1185">Reference proteome</keyword>
<dbReference type="AlphaFoldDB" id="A0AA88GKK0"/>